<protein>
    <submittedName>
        <fullName evidence="2">PHP domain-containing protein</fullName>
    </submittedName>
</protein>
<gene>
    <name evidence="2" type="ORF">KHM83_09750</name>
</gene>
<dbReference type="Gene3D" id="3.20.20.140">
    <property type="entry name" value="Metal-dependent hydrolases"/>
    <property type="match status" value="1"/>
</dbReference>
<dbReference type="InterPro" id="IPR016195">
    <property type="entry name" value="Pol/histidinol_Pase-like"/>
</dbReference>
<feature type="domain" description="Polymerase/histidinol phosphatase N-terminal" evidence="1">
    <location>
        <begin position="5"/>
        <end position="73"/>
    </location>
</feature>
<dbReference type="RefSeq" id="WP_213236825.1">
    <property type="nucleotide sequence ID" value="NZ_JAHBCL010000015.1"/>
</dbReference>
<dbReference type="PANTHER" id="PTHR42924">
    <property type="entry name" value="EXONUCLEASE"/>
    <property type="match status" value="1"/>
</dbReference>
<reference evidence="2 3" key="1">
    <citation type="submission" date="2021-05" db="EMBL/GenBank/DDBJ databases">
        <title>Fusibacter ferrireducens sp. nov., an anaerobic, sulfur- and Fe-reducing bacterium isolated from the mangrove sediment.</title>
        <authorList>
            <person name="Qiu D."/>
        </authorList>
    </citation>
    <scope>NUCLEOTIDE SEQUENCE [LARGE SCALE GENOMIC DNA]</scope>
    <source>
        <strain evidence="2 3">DSM 12116</strain>
    </source>
</reference>
<organism evidence="2 3">
    <name type="scientific">Fusibacter paucivorans</name>
    <dbReference type="NCBI Taxonomy" id="76009"/>
    <lineage>
        <taxon>Bacteria</taxon>
        <taxon>Bacillati</taxon>
        <taxon>Bacillota</taxon>
        <taxon>Clostridia</taxon>
        <taxon>Eubacteriales</taxon>
        <taxon>Eubacteriales Family XII. Incertae Sedis</taxon>
        <taxon>Fusibacter</taxon>
    </lineage>
</organism>
<dbReference type="Proteomes" id="UP000746471">
    <property type="component" value="Unassembled WGS sequence"/>
</dbReference>
<sequence length="232" mass="25905">MKLSYDLHIHSCLSPCGDDTMTPNNIVNMCALKGLDVIAVTDHNHCGNVPPVYALARAQGIICIPGMEVQTREEVHVLCYFETIEKMQSFFDIFDTYRLRLPNRPDYFGEQYFMDIEDVIVDTYAHTLITSMDLSFEALIALVKQYDGIAIPAHVNKGSNSILANLGFMPKTADINTVEVFKGAPLPDGIFDHYVQLFNSDAHALAAISEPEHFIEVDEKNITAVFKCLRGA</sequence>
<accession>A0ABS5PPW1</accession>
<dbReference type="SUPFAM" id="SSF89550">
    <property type="entry name" value="PHP domain-like"/>
    <property type="match status" value="1"/>
</dbReference>
<dbReference type="SMART" id="SM00481">
    <property type="entry name" value="POLIIIAc"/>
    <property type="match status" value="1"/>
</dbReference>
<dbReference type="EMBL" id="JAHBCL010000015">
    <property type="protein sequence ID" value="MBS7526962.1"/>
    <property type="molecule type" value="Genomic_DNA"/>
</dbReference>
<evidence type="ECO:0000313" key="3">
    <source>
        <dbReference type="Proteomes" id="UP000746471"/>
    </source>
</evidence>
<proteinExistence type="predicted"/>
<dbReference type="PANTHER" id="PTHR42924:SF3">
    <property type="entry name" value="POLYMERASE_HISTIDINOL PHOSPHATASE N-TERMINAL DOMAIN-CONTAINING PROTEIN"/>
    <property type="match status" value="1"/>
</dbReference>
<dbReference type="InterPro" id="IPR004013">
    <property type="entry name" value="PHP_dom"/>
</dbReference>
<dbReference type="Pfam" id="PF02811">
    <property type="entry name" value="PHP"/>
    <property type="match status" value="1"/>
</dbReference>
<evidence type="ECO:0000313" key="2">
    <source>
        <dbReference type="EMBL" id="MBS7526962.1"/>
    </source>
</evidence>
<dbReference type="CDD" id="cd07432">
    <property type="entry name" value="PHP_HisPPase"/>
    <property type="match status" value="1"/>
</dbReference>
<evidence type="ECO:0000259" key="1">
    <source>
        <dbReference type="SMART" id="SM00481"/>
    </source>
</evidence>
<comment type="caution">
    <text evidence="2">The sequence shown here is derived from an EMBL/GenBank/DDBJ whole genome shotgun (WGS) entry which is preliminary data.</text>
</comment>
<name>A0ABS5PPW1_9FIRM</name>
<dbReference type="InterPro" id="IPR052018">
    <property type="entry name" value="PHP_domain"/>
</dbReference>
<dbReference type="InterPro" id="IPR003141">
    <property type="entry name" value="Pol/His_phosphatase_N"/>
</dbReference>
<keyword evidence="3" id="KW-1185">Reference proteome</keyword>